<keyword evidence="1" id="KW-0812">Transmembrane</keyword>
<reference evidence="4 5" key="1">
    <citation type="submission" date="2024-12" db="EMBL/GenBank/DDBJ databases">
        <authorList>
            <person name="Hu S."/>
        </authorList>
    </citation>
    <scope>NUCLEOTIDE SEQUENCE [LARGE SCALE GENOMIC DNA]</scope>
    <source>
        <strain evidence="4 5">P-25</strain>
    </source>
</reference>
<dbReference type="InterPro" id="IPR036938">
    <property type="entry name" value="PAP2/HPO_sf"/>
</dbReference>
<protein>
    <submittedName>
        <fullName evidence="4">Phosphatase PAP2 family protein</fullName>
    </submittedName>
</protein>
<name>A0ABW9JMC2_9SPHI</name>
<keyword evidence="5" id="KW-1185">Reference proteome</keyword>
<gene>
    <name evidence="4" type="ORF">E5L68_019340</name>
</gene>
<evidence type="ECO:0000256" key="2">
    <source>
        <dbReference type="SAM" id="SignalP"/>
    </source>
</evidence>
<evidence type="ECO:0000313" key="5">
    <source>
        <dbReference type="Proteomes" id="UP001517367"/>
    </source>
</evidence>
<comment type="caution">
    <text evidence="4">The sequence shown here is derived from an EMBL/GenBank/DDBJ whole genome shotgun (WGS) entry which is preliminary data.</text>
</comment>
<keyword evidence="1" id="KW-1133">Transmembrane helix</keyword>
<feature type="transmembrane region" description="Helical" evidence="1">
    <location>
        <begin position="209"/>
        <end position="231"/>
    </location>
</feature>
<keyword evidence="2" id="KW-0732">Signal</keyword>
<dbReference type="EMBL" id="SRMP02000050">
    <property type="protein sequence ID" value="MFN0293542.1"/>
    <property type="molecule type" value="Genomic_DNA"/>
</dbReference>
<feature type="domain" description="Phosphatidic acid phosphatase type 2/haloperoxidase" evidence="3">
    <location>
        <begin position="127"/>
        <end position="228"/>
    </location>
</feature>
<dbReference type="SMART" id="SM00014">
    <property type="entry name" value="acidPPc"/>
    <property type="match status" value="1"/>
</dbReference>
<feature type="transmembrane region" description="Helical" evidence="1">
    <location>
        <begin position="51"/>
        <end position="72"/>
    </location>
</feature>
<proteinExistence type="predicted"/>
<evidence type="ECO:0000259" key="3">
    <source>
        <dbReference type="SMART" id="SM00014"/>
    </source>
</evidence>
<feature type="signal peptide" evidence="2">
    <location>
        <begin position="1"/>
        <end position="27"/>
    </location>
</feature>
<dbReference type="RefSeq" id="WP_171046951.1">
    <property type="nucleotide sequence ID" value="NZ_SRMP02000050.1"/>
</dbReference>
<organism evidence="4 5">
    <name type="scientific">Pedobacter helvus</name>
    <dbReference type="NCBI Taxonomy" id="2563444"/>
    <lineage>
        <taxon>Bacteria</taxon>
        <taxon>Pseudomonadati</taxon>
        <taxon>Bacteroidota</taxon>
        <taxon>Sphingobacteriia</taxon>
        <taxon>Sphingobacteriales</taxon>
        <taxon>Sphingobacteriaceae</taxon>
        <taxon>Pedobacter</taxon>
    </lineage>
</organism>
<feature type="transmembrane region" description="Helical" evidence="1">
    <location>
        <begin position="185"/>
        <end position="203"/>
    </location>
</feature>
<dbReference type="InterPro" id="IPR000326">
    <property type="entry name" value="PAP2/HPO"/>
</dbReference>
<dbReference type="SUPFAM" id="SSF48317">
    <property type="entry name" value="Acid phosphatase/Vanadium-dependent haloperoxidase"/>
    <property type="match status" value="1"/>
</dbReference>
<dbReference type="Proteomes" id="UP001517367">
    <property type="component" value="Unassembled WGS sequence"/>
</dbReference>
<feature type="chain" id="PRO_5045931631" evidence="2">
    <location>
        <begin position="28"/>
        <end position="265"/>
    </location>
</feature>
<dbReference type="Pfam" id="PF01569">
    <property type="entry name" value="PAP2"/>
    <property type="match status" value="1"/>
</dbReference>
<sequence length="265" mass="29090">MMTSFRMSMRTFCLAVSAMLCYGTAFAQRQTIVTQEIDTTEVRTSKQDKRMHNLFIVILPSAAVAYGFVSLGSHALSDVDRKAKYEFSQEHPHSKATFDDYLQFAPGAAVFALSASGVKGKNNIVDQGGVYILSNLFLNVFCQGVKNITSVTRPDGSSNSFPSGHAAEAFASAEFLRREYGDRSIAYGITGYTSAAVVGYFRMYNNKHWLSDVVAGAGVGILSTEAAYLLYPKVRKLFTKKQKSNAMAFPTYNHGSYGLAFRAVF</sequence>
<evidence type="ECO:0000256" key="1">
    <source>
        <dbReference type="SAM" id="Phobius"/>
    </source>
</evidence>
<evidence type="ECO:0000313" key="4">
    <source>
        <dbReference type="EMBL" id="MFN0293542.1"/>
    </source>
</evidence>
<accession>A0ABW9JMC2</accession>
<dbReference type="Gene3D" id="1.20.144.10">
    <property type="entry name" value="Phosphatidic acid phosphatase type 2/haloperoxidase"/>
    <property type="match status" value="1"/>
</dbReference>
<keyword evidence="1" id="KW-0472">Membrane</keyword>